<evidence type="ECO:0000313" key="5">
    <source>
        <dbReference type="EMBL" id="PNF24351.1"/>
    </source>
</evidence>
<dbReference type="FunCoup" id="A0A2J7Q6Z6">
    <property type="interactions" value="534"/>
</dbReference>
<evidence type="ECO:0000256" key="2">
    <source>
        <dbReference type="PIRSR" id="PIRSR000097-2"/>
    </source>
</evidence>
<dbReference type="EMBL" id="NEVH01017450">
    <property type="protein sequence ID" value="PNF24351.1"/>
    <property type="molecule type" value="Genomic_DNA"/>
</dbReference>
<dbReference type="Proteomes" id="UP000235965">
    <property type="component" value="Unassembled WGS sequence"/>
</dbReference>
<evidence type="ECO:0000256" key="3">
    <source>
        <dbReference type="PIRSR" id="PIRSR000097-3"/>
    </source>
</evidence>
<organism evidence="5 6">
    <name type="scientific">Cryptotermes secundus</name>
    <dbReference type="NCBI Taxonomy" id="105785"/>
    <lineage>
        <taxon>Eukaryota</taxon>
        <taxon>Metazoa</taxon>
        <taxon>Ecdysozoa</taxon>
        <taxon>Arthropoda</taxon>
        <taxon>Hexapoda</taxon>
        <taxon>Insecta</taxon>
        <taxon>Pterygota</taxon>
        <taxon>Neoptera</taxon>
        <taxon>Polyneoptera</taxon>
        <taxon>Dictyoptera</taxon>
        <taxon>Blattodea</taxon>
        <taxon>Blattoidea</taxon>
        <taxon>Termitoidae</taxon>
        <taxon>Kalotermitidae</taxon>
        <taxon>Cryptotermitinae</taxon>
        <taxon>Cryptotermes</taxon>
    </lineage>
</organism>
<protein>
    <submittedName>
        <fullName evidence="5">Aldose reductase</fullName>
    </submittedName>
</protein>
<feature type="active site" description="Proton donor" evidence="1">
    <location>
        <position position="86"/>
    </location>
</feature>
<evidence type="ECO:0000256" key="1">
    <source>
        <dbReference type="PIRSR" id="PIRSR000097-1"/>
    </source>
</evidence>
<dbReference type="InterPro" id="IPR018170">
    <property type="entry name" value="Aldo/ket_reductase_CS"/>
</dbReference>
<dbReference type="InterPro" id="IPR044488">
    <property type="entry name" value="AKR2E"/>
</dbReference>
<dbReference type="SUPFAM" id="SSF51430">
    <property type="entry name" value="NAD(P)-linked oxidoreductase"/>
    <property type="match status" value="1"/>
</dbReference>
<dbReference type="PRINTS" id="PR00069">
    <property type="entry name" value="ALDKETRDTASE"/>
</dbReference>
<dbReference type="PANTHER" id="PTHR11732">
    <property type="entry name" value="ALDO/KETO REDUCTASE"/>
    <property type="match status" value="1"/>
</dbReference>
<feature type="domain" description="NADP-dependent oxidoreductase" evidence="4">
    <location>
        <begin position="54"/>
        <end position="330"/>
    </location>
</feature>
<dbReference type="STRING" id="105785.A0A2J7Q6Z6"/>
<dbReference type="InterPro" id="IPR020471">
    <property type="entry name" value="AKR"/>
</dbReference>
<dbReference type="InParanoid" id="A0A2J7Q6Z6"/>
<reference evidence="5 6" key="1">
    <citation type="submission" date="2017-12" db="EMBL/GenBank/DDBJ databases">
        <title>Hemimetabolous genomes reveal molecular basis of termite eusociality.</title>
        <authorList>
            <person name="Harrison M.C."/>
            <person name="Jongepier E."/>
            <person name="Robertson H.M."/>
            <person name="Arning N."/>
            <person name="Bitard-Feildel T."/>
            <person name="Chao H."/>
            <person name="Childers C.P."/>
            <person name="Dinh H."/>
            <person name="Doddapaneni H."/>
            <person name="Dugan S."/>
            <person name="Gowin J."/>
            <person name="Greiner C."/>
            <person name="Han Y."/>
            <person name="Hu H."/>
            <person name="Hughes D.S.T."/>
            <person name="Huylmans A.-K."/>
            <person name="Kemena C."/>
            <person name="Kremer L.P.M."/>
            <person name="Lee S.L."/>
            <person name="Lopez-Ezquerra A."/>
            <person name="Mallet L."/>
            <person name="Monroy-Kuhn J.M."/>
            <person name="Moser A."/>
            <person name="Murali S.C."/>
            <person name="Muzny D.M."/>
            <person name="Otani S."/>
            <person name="Piulachs M.-D."/>
            <person name="Poelchau M."/>
            <person name="Qu J."/>
            <person name="Schaub F."/>
            <person name="Wada-Katsumata A."/>
            <person name="Worley K.C."/>
            <person name="Xie Q."/>
            <person name="Ylla G."/>
            <person name="Poulsen M."/>
            <person name="Gibbs R.A."/>
            <person name="Schal C."/>
            <person name="Richards S."/>
            <person name="Belles X."/>
            <person name="Korb J."/>
            <person name="Bornberg-Bauer E."/>
        </authorList>
    </citation>
    <scope>NUCLEOTIDE SEQUENCE [LARGE SCALE GENOMIC DNA]</scope>
    <source>
        <tissue evidence="5">Whole body</tissue>
    </source>
</reference>
<dbReference type="PIRSF" id="PIRSF000097">
    <property type="entry name" value="AKR"/>
    <property type="match status" value="1"/>
</dbReference>
<dbReference type="Gene3D" id="3.20.20.100">
    <property type="entry name" value="NADP-dependent oxidoreductase domain"/>
    <property type="match status" value="1"/>
</dbReference>
<dbReference type="InterPro" id="IPR036812">
    <property type="entry name" value="NAD(P)_OxRdtase_dom_sf"/>
</dbReference>
<dbReference type="Pfam" id="PF00248">
    <property type="entry name" value="Aldo_ket_red"/>
    <property type="match status" value="1"/>
</dbReference>
<dbReference type="FunFam" id="3.20.20.100:FF:000023">
    <property type="entry name" value="aldose reductase"/>
    <property type="match status" value="1"/>
</dbReference>
<feature type="binding site" evidence="2">
    <location>
        <position position="148"/>
    </location>
    <ligand>
        <name>substrate</name>
    </ligand>
</feature>
<proteinExistence type="predicted"/>
<dbReference type="AlphaFoldDB" id="A0A2J7Q6Z6"/>
<evidence type="ECO:0000259" key="4">
    <source>
        <dbReference type="Pfam" id="PF00248"/>
    </source>
</evidence>
<dbReference type="PROSITE" id="PS00798">
    <property type="entry name" value="ALDOKETO_REDUCTASE_1"/>
    <property type="match status" value="1"/>
</dbReference>
<sequence>MLERMSFCSAVGIYRIGSIRQVSVPRLLRVTSPSVRNMAQTVKLNNGYEFPVLGLGTYKSNPGEAEQIVKDAIDIGYRHIDCAKFYENEKEVGAGIRAKIAEGVIKREDIFVTSKLWNTYHAPHMVVPTCKRTLSDLGLDYVNLYLIHWPHAFKEGDVFLPKDSSGNIIYSDVDYVDTWKEMEECVKQGLTKSIGLSNFNSQQIQRGLDIATIKPVVNQVECHPYLNQTKLIEFCREKGIQITAYSPFAGPTSIAPLHKGESPEPLKDPKIKELADKYNKTVAQVILKYLVQLGVVPIPKSSNKKRLLENIDIFDFELRPEDVSVMNSLNRNNRICDFIQVKEHKHYPFNIEY</sequence>
<feature type="site" description="Lowers pKa of active site Tyr" evidence="3">
    <location>
        <position position="115"/>
    </location>
</feature>
<dbReference type="PROSITE" id="PS00063">
    <property type="entry name" value="ALDOKETO_REDUCTASE_3"/>
    <property type="match status" value="1"/>
</dbReference>
<dbReference type="InterPro" id="IPR023210">
    <property type="entry name" value="NADP_OxRdtase_dom"/>
</dbReference>
<name>A0A2J7Q6Z6_9NEOP</name>
<comment type="caution">
    <text evidence="5">The sequence shown here is derived from an EMBL/GenBank/DDBJ whole genome shotgun (WGS) entry which is preliminary data.</text>
</comment>
<accession>A0A2J7Q6Z6</accession>
<dbReference type="CDD" id="cd19116">
    <property type="entry name" value="AKR_AKR2E1-5"/>
    <property type="match status" value="1"/>
</dbReference>
<dbReference type="GO" id="GO:0016491">
    <property type="term" value="F:oxidoreductase activity"/>
    <property type="evidence" value="ECO:0007669"/>
    <property type="project" value="InterPro"/>
</dbReference>
<dbReference type="PROSITE" id="PS00062">
    <property type="entry name" value="ALDOKETO_REDUCTASE_2"/>
    <property type="match status" value="1"/>
</dbReference>
<evidence type="ECO:0000313" key="6">
    <source>
        <dbReference type="Proteomes" id="UP000235965"/>
    </source>
</evidence>
<dbReference type="OrthoDB" id="416253at2759"/>
<gene>
    <name evidence="5" type="primary">AKR1E2_1</name>
    <name evidence="5" type="ORF">B7P43_G11876</name>
</gene>
<keyword evidence="6" id="KW-1185">Reference proteome</keyword>